<name>X6M306_RETFI</name>
<sequence>MKDDLFYIHSHHTTHAIREQRAKTFVDKDNPASSDNGSSSGWNGSNGQDLSGYYNIAENIDGGILSNWIFLPFNQWCNANIEFHTSQADQLLNQMKKESQNLTSKPLFFFFLEQHRRQAKTDDDIIITNKSQPKVMANAQLSYIDGQLSLEGEKLRNLLKVQGHVKSIQAQFDTFIDSLRQRQIEILELSKELKERHQICTQTLQCLSDHEIWLVQNIADTIAERAEKIDRMNKRLKQHATGHEQKTTETQGKPLEDRDSVEAELMHTRAFVDHLHQVIVELQQINDNKRQEVNAIKNDIEILRAQNVKIGEASSNAAVIAMERLFGVQSHYQMPTLVKVERKCLEYVFFKKKKGATEVTLRSQSILQSMDTYLSNAVSRDAYSRAMELWQCCVIFSNNRNKTFFNEYLPFFSLEERGKKIENRNKKSDFGKKENKWLPLGGRLMHTTRTSMTEHDLPVMTNIFKESEKMFELIKQSQKLGFKGLDLLMNLSEVCCREINHDADYKENKETYNPAVRPFMTSHYLSGKCVVHVNDNEPVNKQIETQKTHLDNLLDRVFIFAKYGDKIHNLETVLSCVGQYVTLQFQHG</sequence>
<evidence type="ECO:0000313" key="3">
    <source>
        <dbReference type="EMBL" id="ETO08329.1"/>
    </source>
</evidence>
<protein>
    <submittedName>
        <fullName evidence="3">Uncharacterized protein</fullName>
    </submittedName>
</protein>
<accession>X6M306</accession>
<reference evidence="3 4" key="1">
    <citation type="journal article" date="2013" name="Curr. Biol.">
        <title>The Genome of the Foraminiferan Reticulomyxa filosa.</title>
        <authorList>
            <person name="Glockner G."/>
            <person name="Hulsmann N."/>
            <person name="Schleicher M."/>
            <person name="Noegel A.A."/>
            <person name="Eichinger L."/>
            <person name="Gallinger C."/>
            <person name="Pawlowski J."/>
            <person name="Sierra R."/>
            <person name="Euteneuer U."/>
            <person name="Pillet L."/>
            <person name="Moustafa A."/>
            <person name="Platzer M."/>
            <person name="Groth M."/>
            <person name="Szafranski K."/>
            <person name="Schliwa M."/>
        </authorList>
    </citation>
    <scope>NUCLEOTIDE SEQUENCE [LARGE SCALE GENOMIC DNA]</scope>
</reference>
<evidence type="ECO:0000256" key="1">
    <source>
        <dbReference type="SAM" id="Coils"/>
    </source>
</evidence>
<feature type="region of interest" description="Disordered" evidence="2">
    <location>
        <begin position="237"/>
        <end position="256"/>
    </location>
</feature>
<evidence type="ECO:0000256" key="2">
    <source>
        <dbReference type="SAM" id="MobiDB-lite"/>
    </source>
</evidence>
<organism evidence="3 4">
    <name type="scientific">Reticulomyxa filosa</name>
    <dbReference type="NCBI Taxonomy" id="46433"/>
    <lineage>
        <taxon>Eukaryota</taxon>
        <taxon>Sar</taxon>
        <taxon>Rhizaria</taxon>
        <taxon>Retaria</taxon>
        <taxon>Foraminifera</taxon>
        <taxon>Monothalamids</taxon>
        <taxon>Reticulomyxidae</taxon>
        <taxon>Reticulomyxa</taxon>
    </lineage>
</organism>
<comment type="caution">
    <text evidence="3">The sequence shown here is derived from an EMBL/GenBank/DDBJ whole genome shotgun (WGS) entry which is preliminary data.</text>
</comment>
<dbReference type="Proteomes" id="UP000023152">
    <property type="component" value="Unassembled WGS sequence"/>
</dbReference>
<dbReference type="EMBL" id="ASPP01025145">
    <property type="protein sequence ID" value="ETO08329.1"/>
    <property type="molecule type" value="Genomic_DNA"/>
</dbReference>
<keyword evidence="4" id="KW-1185">Reference proteome</keyword>
<keyword evidence="1" id="KW-0175">Coiled coil</keyword>
<proteinExistence type="predicted"/>
<dbReference type="AlphaFoldDB" id="X6M306"/>
<gene>
    <name evidence="3" type="ORF">RFI_29058</name>
</gene>
<feature type="coiled-coil region" evidence="1">
    <location>
        <begin position="279"/>
        <end position="306"/>
    </location>
</feature>
<evidence type="ECO:0000313" key="4">
    <source>
        <dbReference type="Proteomes" id="UP000023152"/>
    </source>
</evidence>